<dbReference type="EMBL" id="CP012672">
    <property type="protein sequence ID" value="AUX34031.1"/>
    <property type="molecule type" value="Genomic_DNA"/>
</dbReference>
<protein>
    <submittedName>
        <fullName evidence="1">Uncharacterized protein</fullName>
    </submittedName>
</protein>
<dbReference type="CDD" id="cd02795">
    <property type="entry name" value="CBM6-CBM35-CBM36_like"/>
    <property type="match status" value="1"/>
</dbReference>
<evidence type="ECO:0000313" key="1">
    <source>
        <dbReference type="EMBL" id="AUX34031.1"/>
    </source>
</evidence>
<dbReference type="Gene3D" id="2.60.120.260">
    <property type="entry name" value="Galactose-binding domain-like"/>
    <property type="match status" value="1"/>
</dbReference>
<dbReference type="Proteomes" id="UP000295497">
    <property type="component" value="Chromosome"/>
</dbReference>
<name>A0A4P2QVB7_SORCE</name>
<dbReference type="AlphaFoldDB" id="A0A4P2QVB7"/>
<gene>
    <name evidence="1" type="ORF">SOCE836_061990</name>
</gene>
<reference evidence="1 2" key="1">
    <citation type="submission" date="2015-09" db="EMBL/GenBank/DDBJ databases">
        <title>Sorangium comparison.</title>
        <authorList>
            <person name="Zaburannyi N."/>
            <person name="Bunk B."/>
            <person name="Overmann J."/>
            <person name="Mueller R."/>
        </authorList>
    </citation>
    <scope>NUCLEOTIDE SEQUENCE [LARGE SCALE GENOMIC DNA]</scope>
    <source>
        <strain evidence="1 2">So ce836</strain>
    </source>
</reference>
<accession>A0A4P2QVB7</accession>
<proteinExistence type="predicted"/>
<sequence length="197" mass="21277">MEVVDACPSRWRRWVALLPVLVCGCSLEGLSAAWDTSSSSTGGGEGGYPRIRVEAEDDPPCELSGGFERVEDPLASGGQYVAVPEVAGCGVSRVDCEFPISEAGTYRIRARVAEGPTGGEDNSFWISVDDKPDSPYRYDFTGTEFHEDYVSASKDDTGDDTAAPLKFALDRGTHIVTFGCREDASKLDWIELVRIGP</sequence>
<evidence type="ECO:0000313" key="2">
    <source>
        <dbReference type="Proteomes" id="UP000295497"/>
    </source>
</evidence>
<organism evidence="1 2">
    <name type="scientific">Sorangium cellulosum</name>
    <name type="common">Polyangium cellulosum</name>
    <dbReference type="NCBI Taxonomy" id="56"/>
    <lineage>
        <taxon>Bacteria</taxon>
        <taxon>Pseudomonadati</taxon>
        <taxon>Myxococcota</taxon>
        <taxon>Polyangia</taxon>
        <taxon>Polyangiales</taxon>
        <taxon>Polyangiaceae</taxon>
        <taxon>Sorangium</taxon>
    </lineage>
</organism>
<dbReference type="RefSeq" id="WP_237244174.1">
    <property type="nucleotide sequence ID" value="NZ_CP012672.1"/>
</dbReference>